<dbReference type="EMBL" id="GL377565">
    <property type="protein sequence ID" value="EFJ37902.1"/>
    <property type="molecule type" value="Genomic_DNA"/>
</dbReference>
<proteinExistence type="predicted"/>
<dbReference type="HOGENOM" id="CLU_031924_0_0_1"/>
<dbReference type="Proteomes" id="UP000001514">
    <property type="component" value="Unassembled WGS sequence"/>
</dbReference>
<name>D8QR17_SELML</name>
<accession>D8QR17</accession>
<dbReference type="eggNOG" id="ENOG502R2A9">
    <property type="taxonomic scope" value="Eukaryota"/>
</dbReference>
<dbReference type="KEGG" id="smo:SELMODRAFT_402553"/>
<sequence length="601" mass="68087">MKRPWPQEQDFVFGESVQERDALESRLEAVYTRLGPSDTRLAIDANFIWDTSSVLHLVPPTRDAAATSYSYVGRALGEKLYARILAQVPLRPMQVLGAKGSGKSRVVSTIAGYLIASRQRRVVYILGKRFVLNPHAVLVDALLLAFGRGGRDGELAKLENLESLVLWCRAQKRGSLLFVVDEWDIFEKTGSPLRDALQEATMFQVLVTVSSVNSRQRQLWEDSDKADEEMETFHFDGPYNSSELATWIAQSSLDGVSQLQDLERLTGGMPLLLRFYEDVKGNEKDFAGRIQAAYTHKLYSKFIGNLVNRRELSAGMALVVSGERGHLLTQDKVDMTCFYYDEKEQQFHILSSFLRSQAESYIMEQHESLQSSLQLSDIQRWAAAVRLDCEQDQGPRNSARVGWNVEGLVIAVVRFQKRLFGLDFKHYRVYRHGCERNVVSELTMEELVEGVLLGPAAFNERAVDLILLKLERNGTLKIIAVQITVAGWKTKSKKRTHEAWKTEVLPKWIVKGNQAIQDDYFDVMPESVASDGDPASLRRFADVDKCLQEFDLLLELADPNERAKQELKRCKGLTASNQPCKNQARCDTADYYCKSHQSQKS</sequence>
<dbReference type="Gramene" id="EFJ37902">
    <property type="protein sequence ID" value="EFJ37902"/>
    <property type="gene ID" value="SELMODRAFT_402553"/>
</dbReference>
<evidence type="ECO:0000313" key="2">
    <source>
        <dbReference type="Proteomes" id="UP000001514"/>
    </source>
</evidence>
<protein>
    <submittedName>
        <fullName evidence="1">Uncharacterized protein</fullName>
    </submittedName>
</protein>
<keyword evidence="2" id="KW-1185">Reference proteome</keyword>
<evidence type="ECO:0000313" key="1">
    <source>
        <dbReference type="EMBL" id="EFJ37902.1"/>
    </source>
</evidence>
<dbReference type="STRING" id="88036.D8QR17"/>
<organism evidence="2">
    <name type="scientific">Selaginella moellendorffii</name>
    <name type="common">Spikemoss</name>
    <dbReference type="NCBI Taxonomy" id="88036"/>
    <lineage>
        <taxon>Eukaryota</taxon>
        <taxon>Viridiplantae</taxon>
        <taxon>Streptophyta</taxon>
        <taxon>Embryophyta</taxon>
        <taxon>Tracheophyta</taxon>
        <taxon>Lycopodiopsida</taxon>
        <taxon>Selaginellales</taxon>
        <taxon>Selaginellaceae</taxon>
        <taxon>Selaginella</taxon>
    </lineage>
</organism>
<dbReference type="InParanoid" id="D8QR17"/>
<gene>
    <name evidence="1" type="ORF">SELMODRAFT_402553</name>
</gene>
<reference evidence="1 2" key="1">
    <citation type="journal article" date="2011" name="Science">
        <title>The Selaginella genome identifies genetic changes associated with the evolution of vascular plants.</title>
        <authorList>
            <person name="Banks J.A."/>
            <person name="Nishiyama T."/>
            <person name="Hasebe M."/>
            <person name="Bowman J.L."/>
            <person name="Gribskov M."/>
            <person name="dePamphilis C."/>
            <person name="Albert V.A."/>
            <person name="Aono N."/>
            <person name="Aoyama T."/>
            <person name="Ambrose B.A."/>
            <person name="Ashton N.W."/>
            <person name="Axtell M.J."/>
            <person name="Barker E."/>
            <person name="Barker M.S."/>
            <person name="Bennetzen J.L."/>
            <person name="Bonawitz N.D."/>
            <person name="Chapple C."/>
            <person name="Cheng C."/>
            <person name="Correa L.G."/>
            <person name="Dacre M."/>
            <person name="DeBarry J."/>
            <person name="Dreyer I."/>
            <person name="Elias M."/>
            <person name="Engstrom E.M."/>
            <person name="Estelle M."/>
            <person name="Feng L."/>
            <person name="Finet C."/>
            <person name="Floyd S.K."/>
            <person name="Frommer W.B."/>
            <person name="Fujita T."/>
            <person name="Gramzow L."/>
            <person name="Gutensohn M."/>
            <person name="Harholt J."/>
            <person name="Hattori M."/>
            <person name="Heyl A."/>
            <person name="Hirai T."/>
            <person name="Hiwatashi Y."/>
            <person name="Ishikawa M."/>
            <person name="Iwata M."/>
            <person name="Karol K.G."/>
            <person name="Koehler B."/>
            <person name="Kolukisaoglu U."/>
            <person name="Kubo M."/>
            <person name="Kurata T."/>
            <person name="Lalonde S."/>
            <person name="Li K."/>
            <person name="Li Y."/>
            <person name="Litt A."/>
            <person name="Lyons E."/>
            <person name="Manning G."/>
            <person name="Maruyama T."/>
            <person name="Michael T.P."/>
            <person name="Mikami K."/>
            <person name="Miyazaki S."/>
            <person name="Morinaga S."/>
            <person name="Murata T."/>
            <person name="Mueller-Roeber B."/>
            <person name="Nelson D.R."/>
            <person name="Obara M."/>
            <person name="Oguri Y."/>
            <person name="Olmstead R.G."/>
            <person name="Onodera N."/>
            <person name="Petersen B.L."/>
            <person name="Pils B."/>
            <person name="Prigge M."/>
            <person name="Rensing S.A."/>
            <person name="Riano-Pachon D.M."/>
            <person name="Roberts A.W."/>
            <person name="Sato Y."/>
            <person name="Scheller H.V."/>
            <person name="Schulz B."/>
            <person name="Schulz C."/>
            <person name="Shakirov E.V."/>
            <person name="Shibagaki N."/>
            <person name="Shinohara N."/>
            <person name="Shippen D.E."/>
            <person name="Soerensen I."/>
            <person name="Sotooka R."/>
            <person name="Sugimoto N."/>
            <person name="Sugita M."/>
            <person name="Sumikawa N."/>
            <person name="Tanurdzic M."/>
            <person name="Theissen G."/>
            <person name="Ulvskov P."/>
            <person name="Wakazuki S."/>
            <person name="Weng J.K."/>
            <person name="Willats W.W."/>
            <person name="Wipf D."/>
            <person name="Wolf P.G."/>
            <person name="Yang L."/>
            <person name="Zimmer A.D."/>
            <person name="Zhu Q."/>
            <person name="Mitros T."/>
            <person name="Hellsten U."/>
            <person name="Loque D."/>
            <person name="Otillar R."/>
            <person name="Salamov A."/>
            <person name="Schmutz J."/>
            <person name="Shapiro H."/>
            <person name="Lindquist E."/>
            <person name="Lucas S."/>
            <person name="Rokhsar D."/>
            <person name="Grigoriev I.V."/>
        </authorList>
    </citation>
    <scope>NUCLEOTIDE SEQUENCE [LARGE SCALE GENOMIC DNA]</scope>
</reference>
<dbReference type="AlphaFoldDB" id="D8QR17"/>